<proteinExistence type="predicted"/>
<gene>
    <name evidence="2" type="ORF">QQ44_13795</name>
</gene>
<evidence type="ECO:0000256" key="1">
    <source>
        <dbReference type="SAM" id="MobiDB-lite"/>
    </source>
</evidence>
<dbReference type="Proteomes" id="UP000031004">
    <property type="component" value="Unassembled WGS sequence"/>
</dbReference>
<keyword evidence="3" id="KW-1185">Reference proteome</keyword>
<comment type="caution">
    <text evidence="2">The sequence shown here is derived from an EMBL/GenBank/DDBJ whole genome shotgun (WGS) entry which is preliminary data.</text>
</comment>
<organism evidence="2 3">
    <name type="scientific">Mycolicibacterium setense</name>
    <dbReference type="NCBI Taxonomy" id="431269"/>
    <lineage>
        <taxon>Bacteria</taxon>
        <taxon>Bacillati</taxon>
        <taxon>Actinomycetota</taxon>
        <taxon>Actinomycetes</taxon>
        <taxon>Mycobacteriales</taxon>
        <taxon>Mycobacteriaceae</taxon>
        <taxon>Mycolicibacterium</taxon>
    </lineage>
</organism>
<evidence type="ECO:0000313" key="3">
    <source>
        <dbReference type="Proteomes" id="UP000031004"/>
    </source>
</evidence>
<evidence type="ECO:0000313" key="2">
    <source>
        <dbReference type="EMBL" id="KHO25416.1"/>
    </source>
</evidence>
<accession>A0ABR4YUB9</accession>
<reference evidence="2 3" key="1">
    <citation type="submission" date="2014-11" db="EMBL/GenBank/DDBJ databases">
        <title>Mycobacterium setense Manresensis Genome.</title>
        <authorList>
            <person name="Rech G."/>
            <person name="Sumoy L."/>
        </authorList>
    </citation>
    <scope>NUCLEOTIDE SEQUENCE [LARGE SCALE GENOMIC DNA]</scope>
    <source>
        <strain evidence="2 3">Manresensis</strain>
    </source>
</reference>
<dbReference type="RefSeq" id="WP_039320806.1">
    <property type="nucleotide sequence ID" value="NZ_JACKSA010000008.1"/>
</dbReference>
<name>A0ABR4YUB9_9MYCO</name>
<evidence type="ECO:0008006" key="4">
    <source>
        <dbReference type="Google" id="ProtNLM"/>
    </source>
</evidence>
<feature type="region of interest" description="Disordered" evidence="1">
    <location>
        <begin position="1"/>
        <end position="22"/>
    </location>
</feature>
<protein>
    <recommendedName>
        <fullName evidence="4">Sporulation protein</fullName>
    </recommendedName>
</protein>
<sequence>MRLPDAFDSINADDTTTSRVFGDPYVTPDGATVIPVSRVRHRPDSGRSDSRPLGIFVVKDGKPTWVPAMDNTRIALMGELIGLVAATLATLAMVRRPPWPDVRGVFSRRI</sequence>
<dbReference type="EMBL" id="JTLZ01000006">
    <property type="protein sequence ID" value="KHO25416.1"/>
    <property type="molecule type" value="Genomic_DNA"/>
</dbReference>